<dbReference type="RefSeq" id="WP_274492770.1">
    <property type="nucleotide sequence ID" value="NZ_CP118166.1"/>
</dbReference>
<evidence type="ECO:0000313" key="1">
    <source>
        <dbReference type="EMBL" id="WDI30948.1"/>
    </source>
</evidence>
<protein>
    <submittedName>
        <fullName evidence="1">Polyhydroxyalkanoic acid system family protein</fullName>
    </submittedName>
</protein>
<organism evidence="1 2">
    <name type="scientific">Hyphococcus flavus</name>
    <dbReference type="NCBI Taxonomy" id="1866326"/>
    <lineage>
        <taxon>Bacteria</taxon>
        <taxon>Pseudomonadati</taxon>
        <taxon>Pseudomonadota</taxon>
        <taxon>Alphaproteobacteria</taxon>
        <taxon>Parvularculales</taxon>
        <taxon>Parvularculaceae</taxon>
        <taxon>Hyphococcus</taxon>
    </lineage>
</organism>
<dbReference type="EMBL" id="CP118166">
    <property type="protein sequence ID" value="WDI30948.1"/>
    <property type="molecule type" value="Genomic_DNA"/>
</dbReference>
<dbReference type="Proteomes" id="UP001214043">
    <property type="component" value="Chromosome"/>
</dbReference>
<name>A0AAE9ZE19_9PROT</name>
<accession>A0AAE9ZE19</accession>
<dbReference type="InterPro" id="IPR013433">
    <property type="entry name" value="PHA_gran_rgn"/>
</dbReference>
<dbReference type="Pfam" id="PF09650">
    <property type="entry name" value="PHA_gran_rgn"/>
    <property type="match status" value="1"/>
</dbReference>
<proteinExistence type="predicted"/>
<evidence type="ECO:0000313" key="2">
    <source>
        <dbReference type="Proteomes" id="UP001214043"/>
    </source>
</evidence>
<keyword evidence="2" id="KW-1185">Reference proteome</keyword>
<dbReference type="KEGG" id="hfl:PUV54_13390"/>
<gene>
    <name evidence="1" type="ORF">PUV54_13390</name>
</gene>
<sequence length="105" mass="11570">MARPVTVTISHDLGVQEARNRVRDGFDKLKGAMTGGMMFKFDEHWTSDDQLSFTAKGLGQTITGTIDIFPQHVRIEAMLPGLLAAIAETVTGQVEKEGRLLLEKK</sequence>
<reference evidence="1" key="1">
    <citation type="submission" date="2023-02" db="EMBL/GenBank/DDBJ databases">
        <title>Genome sequence of Hyphococcus flavus.</title>
        <authorList>
            <person name="Rong J.-C."/>
            <person name="Zhao Q."/>
            <person name="Yi M."/>
            <person name="Wu J.-Y."/>
        </authorList>
    </citation>
    <scope>NUCLEOTIDE SEQUENCE</scope>
    <source>
        <strain evidence="1">MCCC 1K03223</strain>
    </source>
</reference>
<dbReference type="AlphaFoldDB" id="A0AAE9ZE19"/>